<evidence type="ECO:0000256" key="11">
    <source>
        <dbReference type="ARBA" id="ARBA00023170"/>
    </source>
</evidence>
<dbReference type="GO" id="GO:0048468">
    <property type="term" value="P:cell development"/>
    <property type="evidence" value="ECO:0007669"/>
    <property type="project" value="UniProtKB-ARBA"/>
</dbReference>
<evidence type="ECO:0000256" key="12">
    <source>
        <dbReference type="ARBA" id="ARBA00023180"/>
    </source>
</evidence>
<keyword evidence="12" id="KW-0325">Glycoprotein</keyword>
<dbReference type="Gene3D" id="3.30.200.20">
    <property type="entry name" value="Phosphorylase Kinase, domain 1"/>
    <property type="match status" value="1"/>
</dbReference>
<evidence type="ECO:0000313" key="19">
    <source>
        <dbReference type="Proteomes" id="UP000820818"/>
    </source>
</evidence>
<sequence length="1044" mass="118196">MMPIYTFTLATLFSAIFWPFGGYAQDRLTSDNGFKWFPNCDFPGNDIGQILIDHDTREQCGNLCIANPECTQFVYGYQDYCYMKNSSVTTPRQDIPFDSAAICGYIPWRSNSQKVRDDWNTTLENETNCQFYGNKSLIFTTPCRKAKDCGTWYDSVAITPGSKTCKLIDGSQGSCCPDLPKVERTEIDLAPTANFPKERQWLTMIPIEEVIDANTTLTITCVYAFEDEYQKENFRISEKIGWNPRLLQSNILEDPNVNWSFEPKVGMKLKKATIDDSGHYECGGKMNKKEHSRGFFRGNRMELTKFVEEGERLLGNNVTLVCRVYYTTDAAKRPAWAYHIDTNESMQLINEIHPPKGIQINTDDFVYRGRTLYESRLDFVAAPPGSYVFQCRANEIRSISFVLKESNDNNQTFSYVPLQNGIAQNLTCVKASVNENVQWFKDENSSVLLREGKREEFGTYTFFVVSIDDVGRNTIVIAVSVAIVILSVIGGVIGIKLYALRKKNRFADAFNRLLNGNVSQLNAQSPIEEQVEFLPYDKRWEFPRSRLKLGFLEQDVGRILKAEAVGLKDCDESVKTVAVEMVRSETSVAAMEALISELKILAILLTSTLYISKNFHEPELTFHTNSILTTGELLVILEYCRFGNLQTYLIKHRNSFINEVDEFGNLKIDGEVDGNDIMSTNQGNNVEDERKAHSNASFQMNSSTEILTETIVNISSPSHHLAELTTHQEGSKALWQYHLDPTAVPDKSNISTRDLISWAFQIARGMDYLVSKTILHGDLAARNILFADNGVAKVADFGMSKKLYCADIYEKKERSVHFQGLMPVKWMAIESLTDRIFSSQSDVWLYGVLLWEMFSLGKVPYPGMDVAYILIKELIKGYRMDKPDFAPIFVANIMASCWKMEPEERPTFSQMEEIICGHMESTVSSSYLNMNDSYIKLNEEKNNASPNDLYGLAKLLQHGVASRSTKNAKRYSAFSTRFSSNQNVFALPVFASPDGGRVVVSNGTDCDLSSSDYQWIQCPCQIDYVIKLYGANSTTESCLIFCVF</sequence>
<dbReference type="GO" id="GO:0051130">
    <property type="term" value="P:positive regulation of cellular component organization"/>
    <property type="evidence" value="ECO:0007669"/>
    <property type="project" value="UniProtKB-ARBA"/>
</dbReference>
<gene>
    <name evidence="18" type="ORF">GHT06_014782</name>
</gene>
<dbReference type="PROSITE" id="PS50948">
    <property type="entry name" value="PAN"/>
    <property type="match status" value="1"/>
</dbReference>
<dbReference type="EMBL" id="WJBH02000005">
    <property type="protein sequence ID" value="KAI9558029.1"/>
    <property type="molecule type" value="Genomic_DNA"/>
</dbReference>
<reference evidence="18 19" key="1">
    <citation type="submission" date="2022-05" db="EMBL/GenBank/DDBJ databases">
        <title>A multi-omics perspective on studying reproductive biology in Daphnia sinensis.</title>
        <authorList>
            <person name="Jia J."/>
        </authorList>
    </citation>
    <scope>NUCLEOTIDE SEQUENCE [LARGE SCALE GENOMIC DNA]</scope>
    <source>
        <strain evidence="18 19">WSL</strain>
    </source>
</reference>
<feature type="signal peptide" evidence="15">
    <location>
        <begin position="1"/>
        <end position="24"/>
    </location>
</feature>
<dbReference type="InterPro" id="IPR013783">
    <property type="entry name" value="Ig-like_fold"/>
</dbReference>
<comment type="caution">
    <text evidence="18">The sequence shown here is derived from an EMBL/GenBank/DDBJ whole genome shotgun (WGS) entry which is preliminary data.</text>
</comment>
<evidence type="ECO:0000256" key="10">
    <source>
        <dbReference type="ARBA" id="ARBA00023137"/>
    </source>
</evidence>
<dbReference type="Proteomes" id="UP000820818">
    <property type="component" value="Linkage Group LG5"/>
</dbReference>
<dbReference type="GO" id="GO:0012505">
    <property type="term" value="C:endomembrane system"/>
    <property type="evidence" value="ECO:0007669"/>
    <property type="project" value="UniProtKB-SubCell"/>
</dbReference>
<dbReference type="InterPro" id="IPR003609">
    <property type="entry name" value="Pan_app"/>
</dbReference>
<feature type="domain" description="Protein kinase" evidence="16">
    <location>
        <begin position="545"/>
        <end position="928"/>
    </location>
</feature>
<keyword evidence="19" id="KW-1185">Reference proteome</keyword>
<dbReference type="Pfam" id="PF00024">
    <property type="entry name" value="PAN_1"/>
    <property type="match status" value="1"/>
</dbReference>
<evidence type="ECO:0000256" key="13">
    <source>
        <dbReference type="ARBA" id="ARBA00051243"/>
    </source>
</evidence>
<organism evidence="18 19">
    <name type="scientific">Daphnia sinensis</name>
    <dbReference type="NCBI Taxonomy" id="1820382"/>
    <lineage>
        <taxon>Eukaryota</taxon>
        <taxon>Metazoa</taxon>
        <taxon>Ecdysozoa</taxon>
        <taxon>Arthropoda</taxon>
        <taxon>Crustacea</taxon>
        <taxon>Branchiopoda</taxon>
        <taxon>Diplostraca</taxon>
        <taxon>Cladocera</taxon>
        <taxon>Anomopoda</taxon>
        <taxon>Daphniidae</taxon>
        <taxon>Daphnia</taxon>
        <taxon>Daphnia similis group</taxon>
    </lineage>
</organism>
<dbReference type="GO" id="GO:0005524">
    <property type="term" value="F:ATP binding"/>
    <property type="evidence" value="ECO:0007669"/>
    <property type="project" value="UniProtKB-KW"/>
</dbReference>
<dbReference type="InterPro" id="IPR001245">
    <property type="entry name" value="Ser-Thr/Tyr_kinase_cat_dom"/>
</dbReference>
<keyword evidence="15" id="KW-0732">Signal</keyword>
<keyword evidence="4 14" id="KW-0812">Transmembrane</keyword>
<feature type="chain" id="PRO_5042024126" evidence="15">
    <location>
        <begin position="25"/>
        <end position="1044"/>
    </location>
</feature>
<dbReference type="CDD" id="cd00192">
    <property type="entry name" value="PTKc"/>
    <property type="match status" value="1"/>
</dbReference>
<dbReference type="InterPro" id="IPR000719">
    <property type="entry name" value="Prot_kinase_dom"/>
</dbReference>
<dbReference type="Gene3D" id="1.10.510.10">
    <property type="entry name" value="Transferase(Phosphotransferase) domain 1"/>
    <property type="match status" value="1"/>
</dbReference>
<dbReference type="GO" id="GO:0043235">
    <property type="term" value="C:receptor complex"/>
    <property type="evidence" value="ECO:0007669"/>
    <property type="project" value="TreeGrafter"/>
</dbReference>
<accession>A0AAD5PVJ2</accession>
<dbReference type="GO" id="GO:0030182">
    <property type="term" value="P:neuron differentiation"/>
    <property type="evidence" value="ECO:0007669"/>
    <property type="project" value="UniProtKB-ARBA"/>
</dbReference>
<evidence type="ECO:0000256" key="5">
    <source>
        <dbReference type="ARBA" id="ARBA00022741"/>
    </source>
</evidence>
<evidence type="ECO:0000256" key="3">
    <source>
        <dbReference type="ARBA" id="ARBA00022679"/>
    </source>
</evidence>
<dbReference type="PANTHER" id="PTHR24416:SF600">
    <property type="entry name" value="PDGF- AND VEGF-RECEPTOR RELATED, ISOFORM J"/>
    <property type="match status" value="1"/>
</dbReference>
<dbReference type="Gene3D" id="3.50.4.10">
    <property type="entry name" value="Hepatocyte Growth Factor"/>
    <property type="match status" value="1"/>
</dbReference>
<feature type="domain" description="Apple" evidence="17">
    <location>
        <begin position="29"/>
        <end position="103"/>
    </location>
</feature>
<name>A0AAD5PVJ2_9CRUS</name>
<evidence type="ECO:0000313" key="18">
    <source>
        <dbReference type="EMBL" id="KAI9558029.1"/>
    </source>
</evidence>
<keyword evidence="8 14" id="KW-1133">Transmembrane helix</keyword>
<proteinExistence type="predicted"/>
<keyword evidence="6" id="KW-0418">Kinase</keyword>
<dbReference type="GO" id="GO:0004714">
    <property type="term" value="F:transmembrane receptor protein tyrosine kinase activity"/>
    <property type="evidence" value="ECO:0007669"/>
    <property type="project" value="UniProtKB-EC"/>
</dbReference>
<comment type="subcellular location">
    <subcellularLocation>
        <location evidence="2">Endomembrane system</location>
    </subcellularLocation>
    <subcellularLocation>
        <location evidence="1">Membrane</location>
        <topology evidence="1">Single-pass membrane protein</topology>
    </subcellularLocation>
</comment>
<keyword evidence="5" id="KW-0547">Nucleotide-binding</keyword>
<evidence type="ECO:0000256" key="4">
    <source>
        <dbReference type="ARBA" id="ARBA00022692"/>
    </source>
</evidence>
<dbReference type="FunFam" id="1.10.510.10:FF:001512">
    <property type="entry name" value="Receptor tyrosine-protein kinase erbB-2"/>
    <property type="match status" value="1"/>
</dbReference>
<dbReference type="GO" id="GO:0050793">
    <property type="term" value="P:regulation of developmental process"/>
    <property type="evidence" value="ECO:0007669"/>
    <property type="project" value="UniProtKB-ARBA"/>
</dbReference>
<dbReference type="Pfam" id="PF07714">
    <property type="entry name" value="PK_Tyr_Ser-Thr"/>
    <property type="match status" value="1"/>
</dbReference>
<keyword evidence="10" id="KW-0829">Tyrosine-protein kinase</keyword>
<dbReference type="Gene3D" id="2.60.40.10">
    <property type="entry name" value="Immunoglobulins"/>
    <property type="match status" value="1"/>
</dbReference>
<protein>
    <submittedName>
        <fullName evidence="18">Uncharacterized protein</fullName>
    </submittedName>
</protein>
<dbReference type="SUPFAM" id="SSF56112">
    <property type="entry name" value="Protein kinase-like (PK-like)"/>
    <property type="match status" value="1"/>
</dbReference>
<evidence type="ECO:0000259" key="16">
    <source>
        <dbReference type="PROSITE" id="PS50011"/>
    </source>
</evidence>
<dbReference type="PANTHER" id="PTHR24416">
    <property type="entry name" value="TYROSINE-PROTEIN KINASE RECEPTOR"/>
    <property type="match status" value="1"/>
</dbReference>
<dbReference type="PROSITE" id="PS50011">
    <property type="entry name" value="PROTEIN_KINASE_DOM"/>
    <property type="match status" value="1"/>
</dbReference>
<comment type="catalytic activity">
    <reaction evidence="13">
        <text>L-tyrosyl-[protein] + ATP = O-phospho-L-tyrosyl-[protein] + ADP + H(+)</text>
        <dbReference type="Rhea" id="RHEA:10596"/>
        <dbReference type="Rhea" id="RHEA-COMP:10136"/>
        <dbReference type="Rhea" id="RHEA-COMP:20101"/>
        <dbReference type="ChEBI" id="CHEBI:15378"/>
        <dbReference type="ChEBI" id="CHEBI:30616"/>
        <dbReference type="ChEBI" id="CHEBI:46858"/>
        <dbReference type="ChEBI" id="CHEBI:61978"/>
        <dbReference type="ChEBI" id="CHEBI:456216"/>
        <dbReference type="EC" id="2.7.10.1"/>
    </reaction>
</comment>
<evidence type="ECO:0000256" key="2">
    <source>
        <dbReference type="ARBA" id="ARBA00004308"/>
    </source>
</evidence>
<keyword evidence="11" id="KW-0675">Receptor</keyword>
<evidence type="ECO:0000259" key="17">
    <source>
        <dbReference type="PROSITE" id="PS50948"/>
    </source>
</evidence>
<dbReference type="AlphaFoldDB" id="A0AAD5PVJ2"/>
<dbReference type="InterPro" id="IPR008266">
    <property type="entry name" value="Tyr_kinase_AS"/>
</dbReference>
<feature type="transmembrane region" description="Helical" evidence="14">
    <location>
        <begin position="475"/>
        <end position="495"/>
    </location>
</feature>
<dbReference type="GO" id="GO:0007169">
    <property type="term" value="P:cell surface receptor protein tyrosine kinase signaling pathway"/>
    <property type="evidence" value="ECO:0007669"/>
    <property type="project" value="TreeGrafter"/>
</dbReference>
<dbReference type="PROSITE" id="PS00109">
    <property type="entry name" value="PROTEIN_KINASE_TYR"/>
    <property type="match status" value="1"/>
</dbReference>
<dbReference type="InterPro" id="IPR050122">
    <property type="entry name" value="RTK"/>
</dbReference>
<evidence type="ECO:0000256" key="6">
    <source>
        <dbReference type="ARBA" id="ARBA00022777"/>
    </source>
</evidence>
<evidence type="ECO:0000256" key="9">
    <source>
        <dbReference type="ARBA" id="ARBA00023136"/>
    </source>
</evidence>
<dbReference type="GO" id="GO:0005886">
    <property type="term" value="C:plasma membrane"/>
    <property type="evidence" value="ECO:0007669"/>
    <property type="project" value="TreeGrafter"/>
</dbReference>
<dbReference type="InterPro" id="IPR011009">
    <property type="entry name" value="Kinase-like_dom_sf"/>
</dbReference>
<evidence type="ECO:0000256" key="15">
    <source>
        <dbReference type="SAM" id="SignalP"/>
    </source>
</evidence>
<evidence type="ECO:0000256" key="14">
    <source>
        <dbReference type="SAM" id="Phobius"/>
    </source>
</evidence>
<keyword evidence="9 14" id="KW-0472">Membrane</keyword>
<evidence type="ECO:0000256" key="1">
    <source>
        <dbReference type="ARBA" id="ARBA00004167"/>
    </source>
</evidence>
<keyword evidence="7" id="KW-0067">ATP-binding</keyword>
<evidence type="ECO:0000256" key="7">
    <source>
        <dbReference type="ARBA" id="ARBA00022840"/>
    </source>
</evidence>
<keyword evidence="3" id="KW-0808">Transferase</keyword>
<evidence type="ECO:0000256" key="8">
    <source>
        <dbReference type="ARBA" id="ARBA00022989"/>
    </source>
</evidence>